<organism evidence="2">
    <name type="scientific">Vitis vinifera</name>
    <name type="common">Grape</name>
    <dbReference type="NCBI Taxonomy" id="29760"/>
    <lineage>
        <taxon>Eukaryota</taxon>
        <taxon>Viridiplantae</taxon>
        <taxon>Streptophyta</taxon>
        <taxon>Embryophyta</taxon>
        <taxon>Tracheophyta</taxon>
        <taxon>Spermatophyta</taxon>
        <taxon>Magnoliopsida</taxon>
        <taxon>eudicotyledons</taxon>
        <taxon>Gunneridae</taxon>
        <taxon>Pentapetalae</taxon>
        <taxon>rosids</taxon>
        <taxon>Vitales</taxon>
        <taxon>Vitaceae</taxon>
        <taxon>Viteae</taxon>
        <taxon>Vitis</taxon>
    </lineage>
</organism>
<dbReference type="EMBL" id="AM445258">
    <property type="protein sequence ID" value="CAN74127.1"/>
    <property type="molecule type" value="Genomic_DNA"/>
</dbReference>
<evidence type="ECO:0000256" key="1">
    <source>
        <dbReference type="SAM" id="MobiDB-lite"/>
    </source>
</evidence>
<reference evidence="2" key="1">
    <citation type="journal article" date="2007" name="PLoS ONE">
        <title>The first genome sequence of an elite grapevine cultivar (Pinot noir Vitis vinifera L.): coping with a highly heterozygous genome.</title>
        <authorList>
            <person name="Velasco R."/>
            <person name="Zharkikh A."/>
            <person name="Troggio M."/>
            <person name="Cartwright D.A."/>
            <person name="Cestaro A."/>
            <person name="Pruss D."/>
            <person name="Pindo M."/>
            <person name="FitzGerald L.M."/>
            <person name="Vezzulli S."/>
            <person name="Reid J."/>
            <person name="Malacarne G."/>
            <person name="Iliev D."/>
            <person name="Coppola G."/>
            <person name="Wardell B."/>
            <person name="Micheletti D."/>
            <person name="Macalma T."/>
            <person name="Facci M."/>
            <person name="Mitchell J.T."/>
            <person name="Perazzolli M."/>
            <person name="Eldredge G."/>
            <person name="Gatto P."/>
            <person name="Oyzerski R."/>
            <person name="Moretto M."/>
            <person name="Gutin N."/>
            <person name="Stefanini M."/>
            <person name="Chen Y."/>
            <person name="Segala C."/>
            <person name="Davenport C."/>
            <person name="Dematte L."/>
            <person name="Mraz A."/>
            <person name="Battilana J."/>
            <person name="Stormo K."/>
            <person name="Costa F."/>
            <person name="Tao Q."/>
            <person name="Si-Ammour A."/>
            <person name="Harkins T."/>
            <person name="Lackey A."/>
            <person name="Perbost C."/>
            <person name="Taillon B."/>
            <person name="Stella A."/>
            <person name="Solovyev V."/>
            <person name="Fawcett J.A."/>
            <person name="Sterck L."/>
            <person name="Vandepoele K."/>
            <person name="Grando S.M."/>
            <person name="Toppo S."/>
            <person name="Moser C."/>
            <person name="Lanchbury J."/>
            <person name="Bogden R."/>
            <person name="Skolnick M."/>
            <person name="Sgaramella V."/>
            <person name="Bhatnagar S.K."/>
            <person name="Fontana P."/>
            <person name="Gutin A."/>
            <person name="Van de Peer Y."/>
            <person name="Salamini F."/>
            <person name="Viola R."/>
        </authorList>
    </citation>
    <scope>NUCLEOTIDE SEQUENCE</scope>
</reference>
<name>A5B3E6_VITVI</name>
<dbReference type="AlphaFoldDB" id="A5B3E6"/>
<evidence type="ECO:0000313" key="2">
    <source>
        <dbReference type="EMBL" id="CAN74127.1"/>
    </source>
</evidence>
<gene>
    <name evidence="2" type="ORF">VITISV_023225</name>
</gene>
<protein>
    <submittedName>
        <fullName evidence="2">Uncharacterized protein</fullName>
    </submittedName>
</protein>
<sequence length="116" mass="12213">MTAILPSGNQDEMVINFVDYSLNQGAPARHESAETPIGHESNGAVAGESNPESNGAVATATARDESNGAVAGDRTPNQMVPLPLLLLGTNQMAPLPGMVPLYSDITFSEYLHVDYD</sequence>
<proteinExistence type="predicted"/>
<accession>A5B3E6</accession>
<feature type="region of interest" description="Disordered" evidence="1">
    <location>
        <begin position="26"/>
        <end position="75"/>
    </location>
</feature>